<comment type="caution">
    <text evidence="2">The sequence shown here is derived from an EMBL/GenBank/DDBJ whole genome shotgun (WGS) entry which is preliminary data.</text>
</comment>
<sequence>MRSFVALALTASTLSGCAYNAAPQPRSPLAAQELDRYLAGRVAGRPQACLPSYRSQDMIVVDENTVLFRDGANRYWRTEMVGGCNGLGTPGRALVTKSFGTAQLCRGDIAQVIDTAAGGFFVGGCSFGDFVPYTGPGIRRR</sequence>
<proteinExistence type="predicted"/>
<feature type="chain" id="PRO_5045917070" description="Lipoprotein" evidence="1">
    <location>
        <begin position="21"/>
        <end position="141"/>
    </location>
</feature>
<protein>
    <recommendedName>
        <fullName evidence="4">Lipoprotein</fullName>
    </recommendedName>
</protein>
<dbReference type="RefSeq" id="WP_264882427.1">
    <property type="nucleotide sequence ID" value="NZ_JAPDOB010000002.1"/>
</dbReference>
<dbReference type="Proteomes" id="UP001526246">
    <property type="component" value="Unassembled WGS sequence"/>
</dbReference>
<evidence type="ECO:0000313" key="2">
    <source>
        <dbReference type="EMBL" id="MCW3797864.1"/>
    </source>
</evidence>
<gene>
    <name evidence="2" type="ORF">OMW55_08615</name>
</gene>
<evidence type="ECO:0000256" key="1">
    <source>
        <dbReference type="SAM" id="SignalP"/>
    </source>
</evidence>
<dbReference type="EMBL" id="JAPDOB010000002">
    <property type="protein sequence ID" value="MCW3797864.1"/>
    <property type="molecule type" value="Genomic_DNA"/>
</dbReference>
<accession>A0ABT3JFT3</accession>
<evidence type="ECO:0000313" key="3">
    <source>
        <dbReference type="Proteomes" id="UP001526246"/>
    </source>
</evidence>
<keyword evidence="3" id="KW-1185">Reference proteome</keyword>
<evidence type="ECO:0008006" key="4">
    <source>
        <dbReference type="Google" id="ProtNLM"/>
    </source>
</evidence>
<feature type="signal peptide" evidence="1">
    <location>
        <begin position="1"/>
        <end position="20"/>
    </location>
</feature>
<keyword evidence="1" id="KW-0732">Signal</keyword>
<organism evidence="2 3">
    <name type="scientific">Sphingomonas arvum</name>
    <dbReference type="NCBI Taxonomy" id="2992113"/>
    <lineage>
        <taxon>Bacteria</taxon>
        <taxon>Pseudomonadati</taxon>
        <taxon>Pseudomonadota</taxon>
        <taxon>Alphaproteobacteria</taxon>
        <taxon>Sphingomonadales</taxon>
        <taxon>Sphingomonadaceae</taxon>
        <taxon>Sphingomonas</taxon>
    </lineage>
</organism>
<name>A0ABT3JFT3_9SPHN</name>
<reference evidence="2 3" key="1">
    <citation type="submission" date="2022-10" db="EMBL/GenBank/DDBJ databases">
        <title>Sphingomonas sp.</title>
        <authorList>
            <person name="Jin C."/>
        </authorList>
    </citation>
    <scope>NUCLEOTIDE SEQUENCE [LARGE SCALE GENOMIC DNA]</scope>
    <source>
        <strain evidence="2 3">BN140010</strain>
    </source>
</reference>
<dbReference type="PROSITE" id="PS51257">
    <property type="entry name" value="PROKAR_LIPOPROTEIN"/>
    <property type="match status" value="1"/>
</dbReference>